<evidence type="ECO:0000313" key="1">
    <source>
        <dbReference type="EMBL" id="KAG5592913.1"/>
    </source>
</evidence>
<dbReference type="AlphaFoldDB" id="A0A9J5XXJ3"/>
<gene>
    <name evidence="1" type="ORF">H5410_043427</name>
</gene>
<keyword evidence="2" id="KW-1185">Reference proteome</keyword>
<evidence type="ECO:0000313" key="2">
    <source>
        <dbReference type="Proteomes" id="UP000824120"/>
    </source>
</evidence>
<reference evidence="1 2" key="1">
    <citation type="submission" date="2020-09" db="EMBL/GenBank/DDBJ databases">
        <title>De no assembly of potato wild relative species, Solanum commersonii.</title>
        <authorList>
            <person name="Cho K."/>
        </authorList>
    </citation>
    <scope>NUCLEOTIDE SEQUENCE [LARGE SCALE GENOMIC DNA]</scope>
    <source>
        <strain evidence="1">LZ3.2</strain>
        <tissue evidence="1">Leaf</tissue>
    </source>
</reference>
<dbReference type="EMBL" id="JACXVP010000008">
    <property type="protein sequence ID" value="KAG5592913.1"/>
    <property type="molecule type" value="Genomic_DNA"/>
</dbReference>
<accession>A0A9J5XXJ3</accession>
<dbReference type="OrthoDB" id="1729993at2759"/>
<name>A0A9J5XXJ3_SOLCO</name>
<comment type="caution">
    <text evidence="1">The sequence shown here is derived from an EMBL/GenBank/DDBJ whole genome shotgun (WGS) entry which is preliminary data.</text>
</comment>
<proteinExistence type="predicted"/>
<sequence>MRKAKYLAEETSMKQRWRSYFHKLLNEKGEADIVLGDLAHSRKTWDFGSLSGEEMRPVRDEIPVEFWKSMDKARHRVVKRGTFNVIFKANKMR</sequence>
<protein>
    <submittedName>
        <fullName evidence="1">Uncharacterized protein</fullName>
    </submittedName>
</protein>
<organism evidence="1 2">
    <name type="scientific">Solanum commersonii</name>
    <name type="common">Commerson's wild potato</name>
    <name type="synonym">Commerson's nightshade</name>
    <dbReference type="NCBI Taxonomy" id="4109"/>
    <lineage>
        <taxon>Eukaryota</taxon>
        <taxon>Viridiplantae</taxon>
        <taxon>Streptophyta</taxon>
        <taxon>Embryophyta</taxon>
        <taxon>Tracheophyta</taxon>
        <taxon>Spermatophyta</taxon>
        <taxon>Magnoliopsida</taxon>
        <taxon>eudicotyledons</taxon>
        <taxon>Gunneridae</taxon>
        <taxon>Pentapetalae</taxon>
        <taxon>asterids</taxon>
        <taxon>lamiids</taxon>
        <taxon>Solanales</taxon>
        <taxon>Solanaceae</taxon>
        <taxon>Solanoideae</taxon>
        <taxon>Solaneae</taxon>
        <taxon>Solanum</taxon>
    </lineage>
</organism>
<dbReference type="Proteomes" id="UP000824120">
    <property type="component" value="Chromosome 8"/>
</dbReference>